<dbReference type="Gene3D" id="3.30.200.20">
    <property type="entry name" value="Phosphorylase Kinase, domain 1"/>
    <property type="match status" value="1"/>
</dbReference>
<comment type="similarity">
    <text evidence="1">Belongs to the fructosamine kinase family.</text>
</comment>
<dbReference type="InterPro" id="IPR011009">
    <property type="entry name" value="Kinase-like_dom_sf"/>
</dbReference>
<evidence type="ECO:0000256" key="6">
    <source>
        <dbReference type="ARBA" id="ARBA00022840"/>
    </source>
</evidence>
<dbReference type="InterPro" id="IPR016477">
    <property type="entry name" value="Fructo-/Ketosamine-3-kinase"/>
</dbReference>
<accession>A0A8B6BN55</accession>
<evidence type="ECO:0000256" key="7">
    <source>
        <dbReference type="ARBA" id="ARBA00048655"/>
    </source>
</evidence>
<evidence type="ECO:0000256" key="3">
    <source>
        <dbReference type="ARBA" id="ARBA00022679"/>
    </source>
</evidence>
<dbReference type="GO" id="GO:0016301">
    <property type="term" value="F:kinase activity"/>
    <property type="evidence" value="ECO:0007669"/>
    <property type="project" value="UniProtKB-KW"/>
</dbReference>
<dbReference type="OrthoDB" id="5772781at2759"/>
<dbReference type="SUPFAM" id="SSF56112">
    <property type="entry name" value="Protein kinase-like (PK-like)"/>
    <property type="match status" value="1"/>
</dbReference>
<dbReference type="FunFam" id="3.30.200.20:FF:000264">
    <property type="entry name" value="Protein-ribulosamine 3-kinase, chloroplastic"/>
    <property type="match status" value="1"/>
</dbReference>
<keyword evidence="4" id="KW-0547">Nucleotide-binding</keyword>
<dbReference type="GO" id="GO:0005737">
    <property type="term" value="C:cytoplasm"/>
    <property type="evidence" value="ECO:0007669"/>
    <property type="project" value="UniProtKB-ARBA"/>
</dbReference>
<reference evidence="8" key="1">
    <citation type="submission" date="2018-11" db="EMBL/GenBank/DDBJ databases">
        <authorList>
            <person name="Alioto T."/>
            <person name="Alioto T."/>
        </authorList>
    </citation>
    <scope>NUCLEOTIDE SEQUENCE</scope>
</reference>
<gene>
    <name evidence="8" type="ORF">MGAL_10B089732</name>
</gene>
<dbReference type="PANTHER" id="PTHR12149">
    <property type="entry name" value="FRUCTOSAMINE 3 KINASE-RELATED PROTEIN"/>
    <property type="match status" value="1"/>
</dbReference>
<evidence type="ECO:0000256" key="5">
    <source>
        <dbReference type="ARBA" id="ARBA00022777"/>
    </source>
</evidence>
<comment type="catalytic activity">
    <reaction evidence="7">
        <text>N(6)-D-ribulosyl-L-lysyl-[protein] + ATP = N(6)-(3-O-phospho-D-ribulosyl)-L-lysyl-[protein] + ADP + H(+)</text>
        <dbReference type="Rhea" id="RHEA:48432"/>
        <dbReference type="Rhea" id="RHEA-COMP:12103"/>
        <dbReference type="Rhea" id="RHEA-COMP:12104"/>
        <dbReference type="ChEBI" id="CHEBI:15378"/>
        <dbReference type="ChEBI" id="CHEBI:30616"/>
        <dbReference type="ChEBI" id="CHEBI:90418"/>
        <dbReference type="ChEBI" id="CHEBI:90420"/>
        <dbReference type="ChEBI" id="CHEBI:456216"/>
        <dbReference type="EC" id="2.7.1.172"/>
    </reaction>
    <physiologicalReaction direction="left-to-right" evidence="7">
        <dbReference type="Rhea" id="RHEA:48433"/>
    </physiologicalReaction>
</comment>
<evidence type="ECO:0000313" key="8">
    <source>
        <dbReference type="EMBL" id="VDH93295.1"/>
    </source>
</evidence>
<evidence type="ECO:0000256" key="2">
    <source>
        <dbReference type="ARBA" id="ARBA00011961"/>
    </source>
</evidence>
<dbReference type="GO" id="GO:0005524">
    <property type="term" value="F:ATP binding"/>
    <property type="evidence" value="ECO:0007669"/>
    <property type="project" value="UniProtKB-KW"/>
</dbReference>
<name>A0A8B6BN55_MYTGA</name>
<evidence type="ECO:0000256" key="1">
    <source>
        <dbReference type="ARBA" id="ARBA00009460"/>
    </source>
</evidence>
<keyword evidence="9" id="KW-1185">Reference proteome</keyword>
<dbReference type="Proteomes" id="UP000596742">
    <property type="component" value="Unassembled WGS sequence"/>
</dbReference>
<organism evidence="8 9">
    <name type="scientific">Mytilus galloprovincialis</name>
    <name type="common">Mediterranean mussel</name>
    <dbReference type="NCBI Taxonomy" id="29158"/>
    <lineage>
        <taxon>Eukaryota</taxon>
        <taxon>Metazoa</taxon>
        <taxon>Spiralia</taxon>
        <taxon>Lophotrochozoa</taxon>
        <taxon>Mollusca</taxon>
        <taxon>Bivalvia</taxon>
        <taxon>Autobranchia</taxon>
        <taxon>Pteriomorphia</taxon>
        <taxon>Mytilida</taxon>
        <taxon>Mytiloidea</taxon>
        <taxon>Mytilidae</taxon>
        <taxon>Mytilinae</taxon>
        <taxon>Mytilus</taxon>
    </lineage>
</organism>
<dbReference type="EMBL" id="UYJE01000433">
    <property type="protein sequence ID" value="VDH93295.1"/>
    <property type="molecule type" value="Genomic_DNA"/>
</dbReference>
<sequence>MSDKELKGVIEQELQTKVNIQGSHGGGCINEAVTITTDNGERIFVKINKKSEARAMFDGEFISLDVLHAMDVVRVPKPIKSFLKIGMADIA</sequence>
<dbReference type="Pfam" id="PF03881">
    <property type="entry name" value="Fructosamin_kin"/>
    <property type="match status" value="1"/>
</dbReference>
<evidence type="ECO:0000313" key="9">
    <source>
        <dbReference type="Proteomes" id="UP000596742"/>
    </source>
</evidence>
<dbReference type="GO" id="GO:0102193">
    <property type="term" value="F:protein-ribulosamine 3-kinase activity"/>
    <property type="evidence" value="ECO:0007669"/>
    <property type="project" value="UniProtKB-EC"/>
</dbReference>
<proteinExistence type="inferred from homology"/>
<keyword evidence="3 8" id="KW-0808">Transferase</keyword>
<evidence type="ECO:0000256" key="4">
    <source>
        <dbReference type="ARBA" id="ARBA00022741"/>
    </source>
</evidence>
<keyword evidence="6" id="KW-0067">ATP-binding</keyword>
<keyword evidence="5 8" id="KW-0418">Kinase</keyword>
<comment type="caution">
    <text evidence="8">The sequence shown here is derived from an EMBL/GenBank/DDBJ whole genome shotgun (WGS) entry which is preliminary data.</text>
</comment>
<dbReference type="EC" id="2.7.1.172" evidence="2"/>
<dbReference type="AlphaFoldDB" id="A0A8B6BN55"/>
<dbReference type="PANTHER" id="PTHR12149:SF8">
    <property type="entry name" value="PROTEIN-RIBULOSAMINE 3-KINASE"/>
    <property type="match status" value="1"/>
</dbReference>
<protein>
    <recommendedName>
        <fullName evidence="2">protein-ribulosamine 3-kinase</fullName>
        <ecNumber evidence="2">2.7.1.172</ecNumber>
    </recommendedName>
</protein>